<dbReference type="SMART" id="SM00355">
    <property type="entry name" value="ZnF_C2H2"/>
    <property type="match status" value="2"/>
</dbReference>
<dbReference type="InterPro" id="IPR007219">
    <property type="entry name" value="XnlR_reg_dom"/>
</dbReference>
<feature type="domain" description="C2H2-type" evidence="9">
    <location>
        <begin position="49"/>
        <end position="77"/>
    </location>
</feature>
<evidence type="ECO:0000313" key="10">
    <source>
        <dbReference type="EMBL" id="KAK4216955.1"/>
    </source>
</evidence>
<dbReference type="AlphaFoldDB" id="A0AAN7BDG3"/>
<feature type="domain" description="C2H2-type" evidence="9">
    <location>
        <begin position="21"/>
        <end position="48"/>
    </location>
</feature>
<comment type="subcellular location">
    <subcellularLocation>
        <location evidence="1">Nucleus</location>
    </subcellularLocation>
</comment>
<keyword evidence="2" id="KW-0479">Metal-binding</keyword>
<reference evidence="10" key="1">
    <citation type="journal article" date="2023" name="Mol. Phylogenet. Evol.">
        <title>Genome-scale phylogeny and comparative genomics of the fungal order Sordariales.</title>
        <authorList>
            <person name="Hensen N."/>
            <person name="Bonometti L."/>
            <person name="Westerberg I."/>
            <person name="Brannstrom I.O."/>
            <person name="Guillou S."/>
            <person name="Cros-Aarteil S."/>
            <person name="Calhoun S."/>
            <person name="Haridas S."/>
            <person name="Kuo A."/>
            <person name="Mondo S."/>
            <person name="Pangilinan J."/>
            <person name="Riley R."/>
            <person name="LaButti K."/>
            <person name="Andreopoulos B."/>
            <person name="Lipzen A."/>
            <person name="Chen C."/>
            <person name="Yan M."/>
            <person name="Daum C."/>
            <person name="Ng V."/>
            <person name="Clum A."/>
            <person name="Steindorff A."/>
            <person name="Ohm R.A."/>
            <person name="Martin F."/>
            <person name="Silar P."/>
            <person name="Natvig D.O."/>
            <person name="Lalanne C."/>
            <person name="Gautier V."/>
            <person name="Ament-Velasquez S.L."/>
            <person name="Kruys A."/>
            <person name="Hutchinson M.I."/>
            <person name="Powell A.J."/>
            <person name="Barry K."/>
            <person name="Miller A.N."/>
            <person name="Grigoriev I.V."/>
            <person name="Debuchy R."/>
            <person name="Gladieux P."/>
            <person name="Hiltunen Thoren M."/>
            <person name="Johannesson H."/>
        </authorList>
    </citation>
    <scope>NUCLEOTIDE SEQUENCE</scope>
    <source>
        <strain evidence="10">PSN293</strain>
    </source>
</reference>
<keyword evidence="4 7" id="KW-0863">Zinc-finger</keyword>
<evidence type="ECO:0000256" key="6">
    <source>
        <dbReference type="ARBA" id="ARBA00023242"/>
    </source>
</evidence>
<evidence type="ECO:0000256" key="7">
    <source>
        <dbReference type="PROSITE-ProRule" id="PRU00042"/>
    </source>
</evidence>
<evidence type="ECO:0000256" key="5">
    <source>
        <dbReference type="ARBA" id="ARBA00022833"/>
    </source>
</evidence>
<dbReference type="GO" id="GO:0006351">
    <property type="term" value="P:DNA-templated transcription"/>
    <property type="evidence" value="ECO:0007669"/>
    <property type="project" value="InterPro"/>
</dbReference>
<dbReference type="GO" id="GO:0000785">
    <property type="term" value="C:chromatin"/>
    <property type="evidence" value="ECO:0007669"/>
    <property type="project" value="TreeGrafter"/>
</dbReference>
<dbReference type="SUPFAM" id="SSF57667">
    <property type="entry name" value="beta-beta-alpha zinc fingers"/>
    <property type="match status" value="1"/>
</dbReference>
<evidence type="ECO:0000259" key="9">
    <source>
        <dbReference type="PROSITE" id="PS50157"/>
    </source>
</evidence>
<dbReference type="Proteomes" id="UP001301769">
    <property type="component" value="Unassembled WGS sequence"/>
</dbReference>
<proteinExistence type="predicted"/>
<reference evidence="10" key="2">
    <citation type="submission" date="2023-05" db="EMBL/GenBank/DDBJ databases">
        <authorList>
            <consortium name="Lawrence Berkeley National Laboratory"/>
            <person name="Steindorff A."/>
            <person name="Hensen N."/>
            <person name="Bonometti L."/>
            <person name="Westerberg I."/>
            <person name="Brannstrom I.O."/>
            <person name="Guillou S."/>
            <person name="Cros-Aarteil S."/>
            <person name="Calhoun S."/>
            <person name="Haridas S."/>
            <person name="Kuo A."/>
            <person name="Mondo S."/>
            <person name="Pangilinan J."/>
            <person name="Riley R."/>
            <person name="Labutti K."/>
            <person name="Andreopoulos B."/>
            <person name="Lipzen A."/>
            <person name="Chen C."/>
            <person name="Yanf M."/>
            <person name="Daum C."/>
            <person name="Ng V."/>
            <person name="Clum A."/>
            <person name="Ohm R."/>
            <person name="Martin F."/>
            <person name="Silar P."/>
            <person name="Natvig D."/>
            <person name="Lalanne C."/>
            <person name="Gautier V."/>
            <person name="Ament-Velasquez S.L."/>
            <person name="Kruys A."/>
            <person name="Hutchinson M.I."/>
            <person name="Powell A.J."/>
            <person name="Barry K."/>
            <person name="Miller A.N."/>
            <person name="Grigoriev I.V."/>
            <person name="Debuchy R."/>
            <person name="Gladieux P."/>
            <person name="Thoren M.H."/>
            <person name="Johannesson H."/>
        </authorList>
    </citation>
    <scope>NUCLEOTIDE SEQUENCE</scope>
    <source>
        <strain evidence="10">PSN293</strain>
    </source>
</reference>
<dbReference type="InterPro" id="IPR013087">
    <property type="entry name" value="Znf_C2H2_type"/>
</dbReference>
<dbReference type="EMBL" id="MU858063">
    <property type="protein sequence ID" value="KAK4216955.1"/>
    <property type="molecule type" value="Genomic_DNA"/>
</dbReference>
<name>A0AAN7BDG3_9PEZI</name>
<evidence type="ECO:0000313" key="11">
    <source>
        <dbReference type="Proteomes" id="UP001301769"/>
    </source>
</evidence>
<evidence type="ECO:0000256" key="8">
    <source>
        <dbReference type="SAM" id="MobiDB-lite"/>
    </source>
</evidence>
<feature type="region of interest" description="Disordered" evidence="8">
    <location>
        <begin position="322"/>
        <end position="345"/>
    </location>
</feature>
<dbReference type="InterPro" id="IPR051059">
    <property type="entry name" value="VerF-like"/>
</dbReference>
<dbReference type="PANTHER" id="PTHR40626">
    <property type="entry name" value="MIP31509P"/>
    <property type="match status" value="1"/>
</dbReference>
<dbReference type="Gene3D" id="3.30.160.60">
    <property type="entry name" value="Classic Zinc Finger"/>
    <property type="match status" value="2"/>
</dbReference>
<evidence type="ECO:0000256" key="2">
    <source>
        <dbReference type="ARBA" id="ARBA00022723"/>
    </source>
</evidence>
<sequence>MPSSDILDNIVVKSKAKPKRFRCHRCQRLFGRLEHLQRHERTHTQERPFSCLRCDSRFTRSDLLIRHERLSHQKEKGVAHQTQTNDRHDIRKLAVEERATKRQRKVDEAPIQEAGLDNFPTPPQAGSSFEESTNFAVAEDDYQSLYSNPENGKDGACGELVRTHTALPEGPVGLAGLAGDVSAQDRDNPSGLLGEEVTPMPLEPPDPPALALPVLTSSPLTITPTNSNSDFPDPDLFFPLINLDFTALLEAASESADGPFYQDESLISIDMDQIDPFEAVAVSPDEAWGDGIQTPLLPRQQHESHDGPGLYPLAPAYSEFGSRLPSTEPEEHQNMTTPNHHPQPKQWLPHLSSNDRAEIETNLAEFATITQNFRLPTRLALSRYLRGYIEGFHQHLPFLHIPTLTVQSCPVELLLAMAAVGTQYCFEADKGVDLFIVARVIATERISSTAIGINLIPTAQALLILMAMATWGNHQQIIHQQATRIQSILAGLLREDGLVQRREEISGDTHDTWQTWSRAESTLRTKYIAYCFFNLHNIVYGIPPAITTSEISMRLPCSDAEFKATTVAEWHQVRATRTTHSPTNFQVAFRKLFSPSLEPNDTGSPTYSSLGNYILINAIIQHTFFARIASCRFPPALLPEHVTVLERALSRWQRDWERSQEPSFDPMDHNNAVSFNSTALLRLAKIRLHVNFGPRGLALGSRDPGQVAQMMREIPRPLQRSPELLRALEHAAHAFSIPVKIGVSLVARTQPFIWSIQHSLCSLECALLLSKWLEVLSTASTADDDLPLAEKEEHILRVLEVMLAETEFELPAGPRNLQETARCINIGVLRVWGSIFRGSQTWAVVDTIGTALDLYADMLEESDSDAAAAD</sequence>
<gene>
    <name evidence="10" type="ORF">QBC37DRAFT_415669</name>
</gene>
<dbReference type="GO" id="GO:0008270">
    <property type="term" value="F:zinc ion binding"/>
    <property type="evidence" value="ECO:0007669"/>
    <property type="project" value="UniProtKB-KW"/>
</dbReference>
<evidence type="ECO:0000256" key="4">
    <source>
        <dbReference type="ARBA" id="ARBA00022771"/>
    </source>
</evidence>
<dbReference type="CDD" id="cd12148">
    <property type="entry name" value="fungal_TF_MHR"/>
    <property type="match status" value="1"/>
</dbReference>
<dbReference type="PANTHER" id="PTHR40626:SF10">
    <property type="entry name" value="C2H2-TYPE DOMAIN-CONTAINING PROTEIN"/>
    <property type="match status" value="1"/>
</dbReference>
<keyword evidence="3" id="KW-0677">Repeat</keyword>
<keyword evidence="5" id="KW-0862">Zinc</keyword>
<keyword evidence="11" id="KW-1185">Reference proteome</keyword>
<accession>A0AAN7BDG3</accession>
<protein>
    <recommendedName>
        <fullName evidence="9">C2H2-type domain-containing protein</fullName>
    </recommendedName>
</protein>
<dbReference type="InterPro" id="IPR036236">
    <property type="entry name" value="Znf_C2H2_sf"/>
</dbReference>
<organism evidence="10 11">
    <name type="scientific">Rhypophila decipiens</name>
    <dbReference type="NCBI Taxonomy" id="261697"/>
    <lineage>
        <taxon>Eukaryota</taxon>
        <taxon>Fungi</taxon>
        <taxon>Dikarya</taxon>
        <taxon>Ascomycota</taxon>
        <taxon>Pezizomycotina</taxon>
        <taxon>Sordariomycetes</taxon>
        <taxon>Sordariomycetidae</taxon>
        <taxon>Sordariales</taxon>
        <taxon>Naviculisporaceae</taxon>
        <taxon>Rhypophila</taxon>
    </lineage>
</organism>
<evidence type="ECO:0000256" key="3">
    <source>
        <dbReference type="ARBA" id="ARBA00022737"/>
    </source>
</evidence>
<evidence type="ECO:0000256" key="1">
    <source>
        <dbReference type="ARBA" id="ARBA00004123"/>
    </source>
</evidence>
<dbReference type="GO" id="GO:0000978">
    <property type="term" value="F:RNA polymerase II cis-regulatory region sequence-specific DNA binding"/>
    <property type="evidence" value="ECO:0007669"/>
    <property type="project" value="InterPro"/>
</dbReference>
<dbReference type="Pfam" id="PF04082">
    <property type="entry name" value="Fungal_trans"/>
    <property type="match status" value="1"/>
</dbReference>
<keyword evidence="6" id="KW-0539">Nucleus</keyword>
<dbReference type="PROSITE" id="PS50157">
    <property type="entry name" value="ZINC_FINGER_C2H2_2"/>
    <property type="match status" value="2"/>
</dbReference>
<dbReference type="PROSITE" id="PS00028">
    <property type="entry name" value="ZINC_FINGER_C2H2_1"/>
    <property type="match status" value="2"/>
</dbReference>
<dbReference type="GO" id="GO:0000981">
    <property type="term" value="F:DNA-binding transcription factor activity, RNA polymerase II-specific"/>
    <property type="evidence" value="ECO:0007669"/>
    <property type="project" value="InterPro"/>
</dbReference>
<dbReference type="GO" id="GO:0005634">
    <property type="term" value="C:nucleus"/>
    <property type="evidence" value="ECO:0007669"/>
    <property type="project" value="UniProtKB-SubCell"/>
</dbReference>
<comment type="caution">
    <text evidence="10">The sequence shown here is derived from an EMBL/GenBank/DDBJ whole genome shotgun (WGS) entry which is preliminary data.</text>
</comment>